<keyword evidence="4" id="KW-0456">Lyase</keyword>
<evidence type="ECO:0000256" key="6">
    <source>
        <dbReference type="ARBA" id="ARBA00023717"/>
    </source>
</evidence>
<dbReference type="Gene3D" id="1.10.12.10">
    <property type="entry name" value="Lyase 2-enoyl-coa Hydratase, Chain A, domain 2"/>
    <property type="match status" value="1"/>
</dbReference>
<dbReference type="InterPro" id="IPR018376">
    <property type="entry name" value="Enoyl-CoA_hyd/isom_CS"/>
</dbReference>
<dbReference type="PANTHER" id="PTHR11941">
    <property type="entry name" value="ENOYL-COA HYDRATASE-RELATED"/>
    <property type="match status" value="1"/>
</dbReference>
<dbReference type="SUPFAM" id="SSF52096">
    <property type="entry name" value="ClpP/crotonase"/>
    <property type="match status" value="1"/>
</dbReference>
<evidence type="ECO:0000256" key="5">
    <source>
        <dbReference type="ARBA" id="ARBA00023709"/>
    </source>
</evidence>
<evidence type="ECO:0000256" key="3">
    <source>
        <dbReference type="ARBA" id="ARBA00022832"/>
    </source>
</evidence>
<sequence length="261" mass="27402">MNEAPVTYEDTTGGDAGVRVVRINRPAKRNALDRETKELLAAVLAESDADPTVRAIVLTGDERSFVAGTDLAEMATVTPTDHLVLNTGRVFTVLDELGTPVIAAVEGYAYGGGCELAMACDFVVAGASAKFGQPEIRVGLIPGAGGLSRLVQRAGRARALRMVLTGEPVDATTARDLGIVSDIVEDGRAAEVAVELAAGIAAAPPLNVRAIRKVARHAEAAPLGTAIELERTTFQLLFDTVDHAEGIQAFLDRRDAVYEGK</sequence>
<evidence type="ECO:0000256" key="7">
    <source>
        <dbReference type="RuleBase" id="RU003707"/>
    </source>
</evidence>
<dbReference type="InterPro" id="IPR014748">
    <property type="entry name" value="Enoyl-CoA_hydra_C"/>
</dbReference>
<gene>
    <name evidence="8" type="ORF">ABEU20_002677</name>
</gene>
<dbReference type="EMBL" id="JBDLNV010000004">
    <property type="protein sequence ID" value="MFM1724101.1"/>
    <property type="molecule type" value="Genomic_DNA"/>
</dbReference>
<dbReference type="Gene3D" id="3.90.226.10">
    <property type="entry name" value="2-enoyl-CoA Hydratase, Chain A, domain 1"/>
    <property type="match status" value="1"/>
</dbReference>
<evidence type="ECO:0000256" key="4">
    <source>
        <dbReference type="ARBA" id="ARBA00023239"/>
    </source>
</evidence>
<keyword evidence="9" id="KW-1185">Reference proteome</keyword>
<evidence type="ECO:0000313" key="9">
    <source>
        <dbReference type="Proteomes" id="UP001629745"/>
    </source>
</evidence>
<dbReference type="InterPro" id="IPR029045">
    <property type="entry name" value="ClpP/crotonase-like_dom_sf"/>
</dbReference>
<comment type="function">
    <text evidence="1">Could possibly oxidize fatty acids using specific components.</text>
</comment>
<comment type="similarity">
    <text evidence="2 7">Belongs to the enoyl-CoA hydratase/isomerase family.</text>
</comment>
<keyword evidence="3" id="KW-0443">Lipid metabolism</keyword>
<comment type="catalytic activity">
    <reaction evidence="5">
        <text>a (3S)-3-hydroxyacyl-CoA = a (2E)-enoyl-CoA + H2O</text>
        <dbReference type="Rhea" id="RHEA:16105"/>
        <dbReference type="ChEBI" id="CHEBI:15377"/>
        <dbReference type="ChEBI" id="CHEBI:57318"/>
        <dbReference type="ChEBI" id="CHEBI:58856"/>
        <dbReference type="EC" id="4.2.1.17"/>
    </reaction>
</comment>
<dbReference type="InterPro" id="IPR001753">
    <property type="entry name" value="Enoyl-CoA_hydra/iso"/>
</dbReference>
<comment type="catalytic activity">
    <reaction evidence="6">
        <text>a 4-saturated-(3S)-3-hydroxyacyl-CoA = a (3E)-enoyl-CoA + H2O</text>
        <dbReference type="Rhea" id="RHEA:20724"/>
        <dbReference type="ChEBI" id="CHEBI:15377"/>
        <dbReference type="ChEBI" id="CHEBI:58521"/>
        <dbReference type="ChEBI" id="CHEBI:137480"/>
        <dbReference type="EC" id="4.2.1.17"/>
    </reaction>
</comment>
<accession>A0ABW9FEZ5</accession>
<evidence type="ECO:0000313" key="8">
    <source>
        <dbReference type="EMBL" id="MFM1724101.1"/>
    </source>
</evidence>
<keyword evidence="3" id="KW-0276">Fatty acid metabolism</keyword>
<dbReference type="RefSeq" id="WP_420164658.1">
    <property type="nucleotide sequence ID" value="NZ_JBDLNV010000004.1"/>
</dbReference>
<evidence type="ECO:0000256" key="2">
    <source>
        <dbReference type="ARBA" id="ARBA00005254"/>
    </source>
</evidence>
<dbReference type="CDD" id="cd06558">
    <property type="entry name" value="crotonase-like"/>
    <property type="match status" value="1"/>
</dbReference>
<organism evidence="8 9">
    <name type="scientific">Rhodococcus parequi</name>
    <dbReference type="NCBI Taxonomy" id="3137122"/>
    <lineage>
        <taxon>Bacteria</taxon>
        <taxon>Bacillati</taxon>
        <taxon>Actinomycetota</taxon>
        <taxon>Actinomycetes</taxon>
        <taxon>Mycobacteriales</taxon>
        <taxon>Nocardiaceae</taxon>
        <taxon>Rhodococcus</taxon>
    </lineage>
</organism>
<dbReference type="PROSITE" id="PS00166">
    <property type="entry name" value="ENOYL_COA_HYDRATASE"/>
    <property type="match status" value="1"/>
</dbReference>
<comment type="caution">
    <text evidence="8">The sequence shown here is derived from an EMBL/GenBank/DDBJ whole genome shotgun (WGS) entry which is preliminary data.</text>
</comment>
<dbReference type="PANTHER" id="PTHR11941:SF54">
    <property type="entry name" value="ENOYL-COA HYDRATASE, MITOCHONDRIAL"/>
    <property type="match status" value="1"/>
</dbReference>
<proteinExistence type="inferred from homology"/>
<dbReference type="Proteomes" id="UP001629745">
    <property type="component" value="Unassembled WGS sequence"/>
</dbReference>
<dbReference type="Pfam" id="PF00378">
    <property type="entry name" value="ECH_1"/>
    <property type="match status" value="1"/>
</dbReference>
<name>A0ABW9FEZ5_9NOCA</name>
<reference evidence="8 9" key="1">
    <citation type="submission" date="2023-11" db="EMBL/GenBank/DDBJ databases">
        <authorList>
            <person name="Val-Calvo J."/>
            <person name="Scortti M."/>
            <person name="Vazquez-Boland J."/>
        </authorList>
    </citation>
    <scope>NUCLEOTIDE SEQUENCE [LARGE SCALE GENOMIC DNA]</scope>
    <source>
        <strain evidence="8 9">PAM 2766</strain>
    </source>
</reference>
<protein>
    <submittedName>
        <fullName evidence="8">Enoyl-CoA hydratase-related protein</fullName>
    </submittedName>
</protein>
<evidence type="ECO:0000256" key="1">
    <source>
        <dbReference type="ARBA" id="ARBA00002994"/>
    </source>
</evidence>